<feature type="compositionally biased region" description="Polar residues" evidence="7">
    <location>
        <begin position="1"/>
        <end position="23"/>
    </location>
</feature>
<evidence type="ECO:0000256" key="5">
    <source>
        <dbReference type="ARBA" id="ARBA00023187"/>
    </source>
</evidence>
<evidence type="ECO:0000259" key="8">
    <source>
        <dbReference type="SMART" id="SM01115"/>
    </source>
</evidence>
<feature type="region of interest" description="Disordered" evidence="7">
    <location>
        <begin position="96"/>
        <end position="183"/>
    </location>
</feature>
<gene>
    <name evidence="9" type="ORF">BDU57DRAFT_494735</name>
</gene>
<keyword evidence="6" id="KW-0539">Nucleus</keyword>
<dbReference type="InterPro" id="IPR013170">
    <property type="entry name" value="mRNA_splic_Cwf21_dom"/>
</dbReference>
<evidence type="ECO:0000256" key="6">
    <source>
        <dbReference type="ARBA" id="ARBA00023242"/>
    </source>
</evidence>
<accession>A0A6A5QTL3</accession>
<keyword evidence="5" id="KW-0508">mRNA splicing</keyword>
<comment type="similarity">
    <text evidence="2">Belongs to the CWC21 family.</text>
</comment>
<evidence type="ECO:0000256" key="1">
    <source>
        <dbReference type="ARBA" id="ARBA00004123"/>
    </source>
</evidence>
<feature type="compositionally biased region" description="Basic and acidic residues" evidence="7">
    <location>
        <begin position="27"/>
        <end position="56"/>
    </location>
</feature>
<dbReference type="EMBL" id="ML979134">
    <property type="protein sequence ID" value="KAF1918140.1"/>
    <property type="molecule type" value="Genomic_DNA"/>
</dbReference>
<evidence type="ECO:0000313" key="9">
    <source>
        <dbReference type="EMBL" id="KAF1918140.1"/>
    </source>
</evidence>
<proteinExistence type="inferred from homology"/>
<dbReference type="Gene3D" id="6.10.140.420">
    <property type="match status" value="1"/>
</dbReference>
<dbReference type="Pfam" id="PF08312">
    <property type="entry name" value="cwf21"/>
    <property type="match status" value="1"/>
</dbReference>
<dbReference type="OrthoDB" id="10267305at2759"/>
<protein>
    <submittedName>
        <fullName evidence="9">Cwf21 domain-containing protein</fullName>
    </submittedName>
</protein>
<dbReference type="GO" id="GO:0008380">
    <property type="term" value="P:RNA splicing"/>
    <property type="evidence" value="ECO:0007669"/>
    <property type="project" value="UniProtKB-KW"/>
</dbReference>
<organism evidence="9 10">
    <name type="scientific">Ampelomyces quisqualis</name>
    <name type="common">Powdery mildew agent</name>
    <dbReference type="NCBI Taxonomy" id="50730"/>
    <lineage>
        <taxon>Eukaryota</taxon>
        <taxon>Fungi</taxon>
        <taxon>Dikarya</taxon>
        <taxon>Ascomycota</taxon>
        <taxon>Pezizomycotina</taxon>
        <taxon>Dothideomycetes</taxon>
        <taxon>Pleosporomycetidae</taxon>
        <taxon>Pleosporales</taxon>
        <taxon>Pleosporineae</taxon>
        <taxon>Phaeosphaeriaceae</taxon>
        <taxon>Ampelomyces</taxon>
    </lineage>
</organism>
<keyword evidence="4" id="KW-0747">Spliceosome</keyword>
<dbReference type="GO" id="GO:0006397">
    <property type="term" value="P:mRNA processing"/>
    <property type="evidence" value="ECO:0007669"/>
    <property type="project" value="UniProtKB-KW"/>
</dbReference>
<dbReference type="SMART" id="SM01115">
    <property type="entry name" value="cwf21"/>
    <property type="match status" value="1"/>
</dbReference>
<dbReference type="CDD" id="cd21372">
    <property type="entry name" value="cwf21_CWC21-like"/>
    <property type="match status" value="1"/>
</dbReference>
<dbReference type="InterPro" id="IPR051372">
    <property type="entry name" value="CWC21"/>
</dbReference>
<name>A0A6A5QTL3_AMPQU</name>
<feature type="compositionally biased region" description="Basic and acidic residues" evidence="7">
    <location>
        <begin position="142"/>
        <end position="183"/>
    </location>
</feature>
<evidence type="ECO:0000256" key="7">
    <source>
        <dbReference type="SAM" id="MobiDB-lite"/>
    </source>
</evidence>
<dbReference type="AlphaFoldDB" id="A0A6A5QTL3"/>
<dbReference type="GO" id="GO:0005681">
    <property type="term" value="C:spliceosomal complex"/>
    <property type="evidence" value="ECO:0007669"/>
    <property type="project" value="UniProtKB-KW"/>
</dbReference>
<feature type="compositionally biased region" description="Basic and acidic residues" evidence="7">
    <location>
        <begin position="115"/>
        <end position="131"/>
    </location>
</feature>
<dbReference type="Proteomes" id="UP000800096">
    <property type="component" value="Unassembled WGS sequence"/>
</dbReference>
<evidence type="ECO:0000256" key="4">
    <source>
        <dbReference type="ARBA" id="ARBA00022728"/>
    </source>
</evidence>
<evidence type="ECO:0000256" key="2">
    <source>
        <dbReference type="ARBA" id="ARBA00005954"/>
    </source>
</evidence>
<feature type="region of interest" description="Disordered" evidence="7">
    <location>
        <begin position="1"/>
        <end position="56"/>
    </location>
</feature>
<evidence type="ECO:0000313" key="10">
    <source>
        <dbReference type="Proteomes" id="UP000800096"/>
    </source>
</evidence>
<reference evidence="9" key="1">
    <citation type="journal article" date="2020" name="Stud. Mycol.">
        <title>101 Dothideomycetes genomes: a test case for predicting lifestyles and emergence of pathogens.</title>
        <authorList>
            <person name="Haridas S."/>
            <person name="Albert R."/>
            <person name="Binder M."/>
            <person name="Bloem J."/>
            <person name="Labutti K."/>
            <person name="Salamov A."/>
            <person name="Andreopoulos B."/>
            <person name="Baker S."/>
            <person name="Barry K."/>
            <person name="Bills G."/>
            <person name="Bluhm B."/>
            <person name="Cannon C."/>
            <person name="Castanera R."/>
            <person name="Culley D."/>
            <person name="Daum C."/>
            <person name="Ezra D."/>
            <person name="Gonzalez J."/>
            <person name="Henrissat B."/>
            <person name="Kuo A."/>
            <person name="Liang C."/>
            <person name="Lipzen A."/>
            <person name="Lutzoni F."/>
            <person name="Magnuson J."/>
            <person name="Mondo S."/>
            <person name="Nolan M."/>
            <person name="Ohm R."/>
            <person name="Pangilinan J."/>
            <person name="Park H.-J."/>
            <person name="Ramirez L."/>
            <person name="Alfaro M."/>
            <person name="Sun H."/>
            <person name="Tritt A."/>
            <person name="Yoshinaga Y."/>
            <person name="Zwiers L.-H."/>
            <person name="Turgeon B."/>
            <person name="Goodwin S."/>
            <person name="Spatafora J."/>
            <person name="Crous P."/>
            <person name="Grigoriev I."/>
        </authorList>
    </citation>
    <scope>NUCLEOTIDE SEQUENCE</scope>
    <source>
        <strain evidence="9">HMLAC05119</strain>
    </source>
</reference>
<keyword evidence="3" id="KW-0507">mRNA processing</keyword>
<evidence type="ECO:0000256" key="3">
    <source>
        <dbReference type="ARBA" id="ARBA00022664"/>
    </source>
</evidence>
<dbReference type="PANTHER" id="PTHR36562">
    <property type="entry name" value="SERINE/ARGININE REPETITIVE MATRIX 2"/>
    <property type="match status" value="1"/>
</dbReference>
<comment type="subcellular location">
    <subcellularLocation>
        <location evidence="1">Nucleus</location>
    </subcellularLocation>
</comment>
<feature type="domain" description="CWF21" evidence="8">
    <location>
        <begin position="54"/>
        <end position="99"/>
    </location>
</feature>
<dbReference type="PANTHER" id="PTHR36562:SF5">
    <property type="entry name" value="SERINE_ARGININE REPETITIVE MATRIX 2"/>
    <property type="match status" value="1"/>
</dbReference>
<keyword evidence="10" id="KW-1185">Reference proteome</keyword>
<sequence>MADNVGLTTPRGSGTSGYVQKNRSLLRPRDHVAPYQKDQDYAKHRPRQPDAEILEHEAKRDIEVKVFELRDTLEEQGVDEDAIDDQCDALRRQLDQERKDGKHVGASAKRLKAHQVHDLAKAKMEESERLRKALGISEDYEEGSHWRKQEERMRDSLAKREAEDEVKTERAREARRHKDEDSD</sequence>